<dbReference type="Pfam" id="PF13619">
    <property type="entry name" value="KTSC"/>
    <property type="match status" value="1"/>
</dbReference>
<evidence type="ECO:0000313" key="2">
    <source>
        <dbReference type="EMBL" id="PIU69241.1"/>
    </source>
</evidence>
<evidence type="ECO:0000313" key="3">
    <source>
        <dbReference type="Proteomes" id="UP000229916"/>
    </source>
</evidence>
<gene>
    <name evidence="2" type="ORF">COS81_00790</name>
</gene>
<reference evidence="3" key="1">
    <citation type="submission" date="2017-09" db="EMBL/GenBank/DDBJ databases">
        <title>Depth-based differentiation of microbial function through sediment-hosted aquifers and enrichment of novel symbionts in the deep terrestrial subsurface.</title>
        <authorList>
            <person name="Probst A.J."/>
            <person name="Ladd B."/>
            <person name="Jarett J.K."/>
            <person name="Geller-Mcgrath D.E."/>
            <person name="Sieber C.M.K."/>
            <person name="Emerson J.B."/>
            <person name="Anantharaman K."/>
            <person name="Thomas B.C."/>
            <person name="Malmstrom R."/>
            <person name="Stieglmeier M."/>
            <person name="Klingl A."/>
            <person name="Woyke T."/>
            <person name="Ryan C.M."/>
            <person name="Banfield J.F."/>
        </authorList>
    </citation>
    <scope>NUCLEOTIDE SEQUENCE [LARGE SCALE GENOMIC DNA]</scope>
</reference>
<dbReference type="InterPro" id="IPR025309">
    <property type="entry name" value="KTSC_dom"/>
</dbReference>
<sequence>MQRIPVLSTNIQSIGYDSQSTTLEVEFKSGDVYRYFNVPELLHQKLMKASSKGRFLNDYIKYSYRYQKVG</sequence>
<proteinExistence type="predicted"/>
<dbReference type="Proteomes" id="UP000229916">
    <property type="component" value="Unassembled WGS sequence"/>
</dbReference>
<name>A0A2M7APC2_UNCKA</name>
<comment type="caution">
    <text evidence="2">The sequence shown here is derived from an EMBL/GenBank/DDBJ whole genome shotgun (WGS) entry which is preliminary data.</text>
</comment>
<evidence type="ECO:0000259" key="1">
    <source>
        <dbReference type="Pfam" id="PF13619"/>
    </source>
</evidence>
<feature type="domain" description="KTSC" evidence="1">
    <location>
        <begin position="8"/>
        <end position="64"/>
    </location>
</feature>
<dbReference type="AlphaFoldDB" id="A0A2M7APC2"/>
<dbReference type="EMBL" id="PEWD01000015">
    <property type="protein sequence ID" value="PIU69241.1"/>
    <property type="molecule type" value="Genomic_DNA"/>
</dbReference>
<organism evidence="2 3">
    <name type="scientific">candidate division WWE3 bacterium CG06_land_8_20_14_3_00_42_16</name>
    <dbReference type="NCBI Taxonomy" id="1975083"/>
    <lineage>
        <taxon>Bacteria</taxon>
        <taxon>Katanobacteria</taxon>
    </lineage>
</organism>
<accession>A0A2M7APC2</accession>
<protein>
    <submittedName>
        <fullName evidence="2">KTSC domain-containing protein</fullName>
    </submittedName>
</protein>